<dbReference type="EnsemblBacteria" id="ABK78470">
    <property type="protein sequence ID" value="ABK78470"/>
    <property type="gene ID" value="CENSYa_1861"/>
</dbReference>
<name>A0RYQ3_CENSY</name>
<dbReference type="STRING" id="414004.CENSYa_1861"/>
<keyword evidence="1" id="KW-0808">Transferase</keyword>
<dbReference type="GO" id="GO:0016301">
    <property type="term" value="F:kinase activity"/>
    <property type="evidence" value="ECO:0007669"/>
    <property type="project" value="UniProtKB-KW"/>
</dbReference>
<keyword evidence="2" id="KW-1185">Reference proteome</keyword>
<dbReference type="PANTHER" id="PTHR37171">
    <property type="entry name" value="SERINE/THREONINE-PROTEIN KINASE YRZF-RELATED"/>
    <property type="match status" value="1"/>
</dbReference>
<dbReference type="EMBL" id="DP000238">
    <property type="protein sequence ID" value="ABK78470.1"/>
    <property type="molecule type" value="Genomic_DNA"/>
</dbReference>
<evidence type="ECO:0000313" key="2">
    <source>
        <dbReference type="Proteomes" id="UP000000758"/>
    </source>
</evidence>
<dbReference type="HOGENOM" id="CLU_095575_0_0_2"/>
<sequence>MAYPGGDTGHRVAELEELGVTGVSFGGPVSLGGLDVLGKGYVGVVVLARMDRQTIALKIRRTDSQRDNMEGEAALLSVANKAGVGPRLVAYSRNFLAMEYLEGERIGDWVCSLGEDDADAAGACARKILEDCYRLDEAGLDHGELSFISKHVIVGCKTTIVDFESSSTDRRPANVTSAAQAIFMGGRIARMIGRVLGQPPREELIGALRGYKQERNRGGFESLLEVLRV</sequence>
<organism evidence="1 2">
    <name type="scientific">Cenarchaeum symbiosum (strain A)</name>
    <dbReference type="NCBI Taxonomy" id="414004"/>
    <lineage>
        <taxon>Archaea</taxon>
        <taxon>Nitrososphaerota</taxon>
        <taxon>Candidatus Cenarchaeales</taxon>
        <taxon>Candidatus Cenarchaeaceae</taxon>
        <taxon>Candidatus Cenarchaeum</taxon>
    </lineage>
</organism>
<protein>
    <submittedName>
        <fullName evidence="1">Ser/Thr protein kinase</fullName>
    </submittedName>
</protein>
<dbReference type="InterPro" id="IPR011009">
    <property type="entry name" value="Kinase-like_dom_sf"/>
</dbReference>
<accession>A0RYQ3</accession>
<dbReference type="KEGG" id="csy:CENSYa_1861"/>
<dbReference type="Proteomes" id="UP000000758">
    <property type="component" value="Chromosome"/>
</dbReference>
<dbReference type="AlphaFoldDB" id="A0RYQ3"/>
<proteinExistence type="predicted"/>
<dbReference type="PANTHER" id="PTHR37171:SF1">
    <property type="entry name" value="SERINE_THREONINE-PROTEIN KINASE YRZF-RELATED"/>
    <property type="match status" value="1"/>
</dbReference>
<gene>
    <name evidence="1" type="ordered locus">CENSYa_1861</name>
</gene>
<dbReference type="InterPro" id="IPR052396">
    <property type="entry name" value="Meiotic_Drive_Suppr_Kinase"/>
</dbReference>
<dbReference type="SUPFAM" id="SSF56112">
    <property type="entry name" value="Protein kinase-like (PK-like)"/>
    <property type="match status" value="1"/>
</dbReference>
<keyword evidence="1" id="KW-0418">Kinase</keyword>
<reference evidence="1 2" key="1">
    <citation type="journal article" date="2006" name="Proc. Natl. Acad. Sci. U.S.A.">
        <title>Genomic analysis of the uncultivated marine crenarchaeote Cenarchaeum symbiosum.</title>
        <authorList>
            <person name="Hallam S.J."/>
            <person name="Konstantinidis K.T."/>
            <person name="Putnam N."/>
            <person name="Schleper C."/>
            <person name="Watanabe Y."/>
            <person name="Sugahara J."/>
            <person name="Preston C."/>
            <person name="de la Torre J."/>
            <person name="Richardson P.M."/>
            <person name="DeLong E.F."/>
        </authorList>
    </citation>
    <scope>NUCLEOTIDE SEQUENCE [LARGE SCALE GENOMIC DNA]</scope>
    <source>
        <strain evidence="2">A</strain>
    </source>
</reference>
<dbReference type="PATRIC" id="fig|414004.10.peg.1697"/>
<evidence type="ECO:0000313" key="1">
    <source>
        <dbReference type="EMBL" id="ABK78470.1"/>
    </source>
</evidence>